<dbReference type="InterPro" id="IPR050525">
    <property type="entry name" value="ECM_Assembly_Org"/>
</dbReference>
<dbReference type="PRINTS" id="PR00453">
    <property type="entry name" value="VWFADOMAIN"/>
</dbReference>
<dbReference type="EMBL" id="JACVVK020000284">
    <property type="protein sequence ID" value="KAK7480283.1"/>
    <property type="molecule type" value="Genomic_DNA"/>
</dbReference>
<reference evidence="3 4" key="1">
    <citation type="journal article" date="2023" name="Sci. Data">
        <title>Genome assembly of the Korean intertidal mud-creeper Batillaria attramentaria.</title>
        <authorList>
            <person name="Patra A.K."/>
            <person name="Ho P.T."/>
            <person name="Jun S."/>
            <person name="Lee S.J."/>
            <person name="Kim Y."/>
            <person name="Won Y.J."/>
        </authorList>
    </citation>
    <scope>NUCLEOTIDE SEQUENCE [LARGE SCALE GENOMIC DNA]</scope>
    <source>
        <strain evidence="3">Wonlab-2016</strain>
    </source>
</reference>
<gene>
    <name evidence="3" type="ORF">BaRGS_00028451</name>
</gene>
<evidence type="ECO:0000259" key="2">
    <source>
        <dbReference type="PROSITE" id="PS50234"/>
    </source>
</evidence>
<evidence type="ECO:0000256" key="1">
    <source>
        <dbReference type="SAM" id="MobiDB-lite"/>
    </source>
</evidence>
<dbReference type="SUPFAM" id="SSF53300">
    <property type="entry name" value="vWA-like"/>
    <property type="match status" value="1"/>
</dbReference>
<feature type="region of interest" description="Disordered" evidence="1">
    <location>
        <begin position="92"/>
        <end position="131"/>
    </location>
</feature>
<dbReference type="InterPro" id="IPR036465">
    <property type="entry name" value="vWFA_dom_sf"/>
</dbReference>
<feature type="region of interest" description="Disordered" evidence="1">
    <location>
        <begin position="16"/>
        <end position="43"/>
    </location>
</feature>
<feature type="compositionally biased region" description="Low complexity" evidence="1">
    <location>
        <begin position="120"/>
        <end position="131"/>
    </location>
</feature>
<dbReference type="PANTHER" id="PTHR24020">
    <property type="entry name" value="COLLAGEN ALPHA"/>
    <property type="match status" value="1"/>
</dbReference>
<dbReference type="PROSITE" id="PS50234">
    <property type="entry name" value="VWFA"/>
    <property type="match status" value="1"/>
</dbReference>
<organism evidence="3 4">
    <name type="scientific">Batillaria attramentaria</name>
    <dbReference type="NCBI Taxonomy" id="370345"/>
    <lineage>
        <taxon>Eukaryota</taxon>
        <taxon>Metazoa</taxon>
        <taxon>Spiralia</taxon>
        <taxon>Lophotrochozoa</taxon>
        <taxon>Mollusca</taxon>
        <taxon>Gastropoda</taxon>
        <taxon>Caenogastropoda</taxon>
        <taxon>Sorbeoconcha</taxon>
        <taxon>Cerithioidea</taxon>
        <taxon>Batillariidae</taxon>
        <taxon>Batillaria</taxon>
    </lineage>
</organism>
<feature type="compositionally biased region" description="Polar residues" evidence="1">
    <location>
        <begin position="16"/>
        <end position="25"/>
    </location>
</feature>
<evidence type="ECO:0000313" key="4">
    <source>
        <dbReference type="Proteomes" id="UP001519460"/>
    </source>
</evidence>
<dbReference type="AlphaFoldDB" id="A0ABD0K0E6"/>
<dbReference type="Gene3D" id="3.40.50.410">
    <property type="entry name" value="von Willebrand factor, type A domain"/>
    <property type="match status" value="1"/>
</dbReference>
<sequence length="679" mass="74134">SSTTCSHTVHVYTDYNNAYPSSSRAGHSMSVSRSSPNSMLAPTPGSNNQYYYLNMDQRSTSACSSGCTITLTPRVHASLSINQTVSTCSMCPSSPHTERIPHGDKIGTQSTRQSMVSGAQSTQQSTESDTQVPNFSYSQLIHKLTVDAVQALKRCVTRKVIKHKMTCLMLGVHLSVLVTLVLMTDAQVDHTRQPRATGPEVVENVVEQVRSSCVLSQDNMLLRRLAYVESHDGTDPDTFRSGFYGGIWQVTRPMYDITKSSAYLEPARNNIQTHLGINWEATSWTDLLKPLYSGLAAALYISNELHQNPAPTTISQQQTFWATQYHHGGVSASEYTTLANLMQPGCQSQSDLDLAFIMDTSSSISQQDFEAAKQFIIDTTNIFDVTGRTRVALITYSTTATIRINWGQFRSHVSLNHAINGLDYTPGGTETALALNLAREQLFSKARPNAVKGMQSRGSNSVLVLVTDGQSHDTIDTNNAARLVHQEGDILVLAVGVGDLVDLDELHNIASSPACKHTFRVAAYDQIDALRQEIQQITCRAPLILGINQTVTCAMCHCSPYAVPIPLRDKIRIESSTTCSHVYVYTDYNNAYPSSSRAGHSMSVSRSSPNSMLAPTPGSNNQYYYVNIDQTSSSACSSGCTITLTPRVNVVNVVCIENGVQRACTHADIVNYAPALLNA</sequence>
<keyword evidence="4" id="KW-1185">Reference proteome</keyword>
<dbReference type="Pfam" id="PF00092">
    <property type="entry name" value="VWA"/>
    <property type="match status" value="1"/>
</dbReference>
<proteinExistence type="predicted"/>
<comment type="caution">
    <text evidence="3">The sequence shown here is derived from an EMBL/GenBank/DDBJ whole genome shotgun (WGS) entry which is preliminary data.</text>
</comment>
<dbReference type="Proteomes" id="UP001519460">
    <property type="component" value="Unassembled WGS sequence"/>
</dbReference>
<feature type="compositionally biased region" description="Polar residues" evidence="1">
    <location>
        <begin position="107"/>
        <end position="119"/>
    </location>
</feature>
<accession>A0ABD0K0E6</accession>
<dbReference type="PANTHER" id="PTHR24020:SF20">
    <property type="entry name" value="PH DOMAIN-CONTAINING PROTEIN"/>
    <property type="match status" value="1"/>
</dbReference>
<feature type="compositionally biased region" description="Basic and acidic residues" evidence="1">
    <location>
        <begin position="96"/>
        <end position="105"/>
    </location>
</feature>
<dbReference type="CDD" id="cd01450">
    <property type="entry name" value="vWFA_subfamily_ECM"/>
    <property type="match status" value="1"/>
</dbReference>
<dbReference type="SMART" id="SM00327">
    <property type="entry name" value="VWA"/>
    <property type="match status" value="1"/>
</dbReference>
<feature type="non-terminal residue" evidence="3">
    <location>
        <position position="1"/>
    </location>
</feature>
<name>A0ABD0K0E6_9CAEN</name>
<dbReference type="InterPro" id="IPR002035">
    <property type="entry name" value="VWF_A"/>
</dbReference>
<feature type="compositionally biased region" description="Low complexity" evidence="1">
    <location>
        <begin position="28"/>
        <end position="38"/>
    </location>
</feature>
<feature type="domain" description="VWFA" evidence="2">
    <location>
        <begin position="353"/>
        <end position="534"/>
    </location>
</feature>
<evidence type="ECO:0000313" key="3">
    <source>
        <dbReference type="EMBL" id="KAK7480283.1"/>
    </source>
</evidence>
<protein>
    <recommendedName>
        <fullName evidence="2">VWFA domain-containing protein</fullName>
    </recommendedName>
</protein>